<accession>A0A7C4AQT5</accession>
<dbReference type="InterPro" id="IPR011990">
    <property type="entry name" value="TPR-like_helical_dom_sf"/>
</dbReference>
<evidence type="ECO:0000256" key="2">
    <source>
        <dbReference type="ARBA" id="ARBA00022803"/>
    </source>
</evidence>
<dbReference type="SUPFAM" id="SSF48452">
    <property type="entry name" value="TPR-like"/>
    <property type="match status" value="1"/>
</dbReference>
<gene>
    <name evidence="4" type="ORF">ENV54_02045</name>
</gene>
<dbReference type="PROSITE" id="PS50293">
    <property type="entry name" value="TPR_REGION"/>
    <property type="match status" value="2"/>
</dbReference>
<reference evidence="4" key="1">
    <citation type="journal article" date="2020" name="mSystems">
        <title>Genome- and Community-Level Interaction Insights into Carbon Utilization and Element Cycling Functions of Hydrothermarchaeota in Hydrothermal Sediment.</title>
        <authorList>
            <person name="Zhou Z."/>
            <person name="Liu Y."/>
            <person name="Xu W."/>
            <person name="Pan J."/>
            <person name="Luo Z.H."/>
            <person name="Li M."/>
        </authorList>
    </citation>
    <scope>NUCLEOTIDE SEQUENCE [LARGE SCALE GENOMIC DNA]</scope>
    <source>
        <strain evidence="4">SpSt-769</strain>
    </source>
</reference>
<feature type="repeat" description="TPR" evidence="3">
    <location>
        <begin position="209"/>
        <end position="242"/>
    </location>
</feature>
<evidence type="ECO:0000256" key="3">
    <source>
        <dbReference type="PROSITE-ProRule" id="PRU00339"/>
    </source>
</evidence>
<dbReference type="PANTHER" id="PTHR44227">
    <property type="match status" value="1"/>
</dbReference>
<comment type="caution">
    <text evidence="4">The sequence shown here is derived from an EMBL/GenBank/DDBJ whole genome shotgun (WGS) entry which is preliminary data.</text>
</comment>
<proteinExistence type="predicted"/>
<dbReference type="EMBL" id="DTGT01000061">
    <property type="protein sequence ID" value="HGH60062.1"/>
    <property type="molecule type" value="Genomic_DNA"/>
</dbReference>
<protein>
    <submittedName>
        <fullName evidence="4">Tetratricopeptide repeat protein</fullName>
    </submittedName>
</protein>
<dbReference type="SMART" id="SM00028">
    <property type="entry name" value="TPR"/>
    <property type="match status" value="7"/>
</dbReference>
<evidence type="ECO:0000313" key="4">
    <source>
        <dbReference type="EMBL" id="HGH60062.1"/>
    </source>
</evidence>
<dbReference type="SUPFAM" id="SSF81901">
    <property type="entry name" value="HCP-like"/>
    <property type="match status" value="1"/>
</dbReference>
<feature type="repeat" description="TPR" evidence="3">
    <location>
        <begin position="175"/>
        <end position="208"/>
    </location>
</feature>
<name>A0A7C4AQT5_9BACT</name>
<dbReference type="PANTHER" id="PTHR44227:SF3">
    <property type="entry name" value="PROTEIN O-MANNOSYL-TRANSFERASE TMTC4"/>
    <property type="match status" value="1"/>
</dbReference>
<dbReference type="NCBIfam" id="NF047558">
    <property type="entry name" value="TPR_END_plus"/>
    <property type="match status" value="1"/>
</dbReference>
<organism evidence="4">
    <name type="scientific">Desulfomonile tiedjei</name>
    <dbReference type="NCBI Taxonomy" id="2358"/>
    <lineage>
        <taxon>Bacteria</taxon>
        <taxon>Pseudomonadati</taxon>
        <taxon>Thermodesulfobacteriota</taxon>
        <taxon>Desulfomonilia</taxon>
        <taxon>Desulfomonilales</taxon>
        <taxon>Desulfomonilaceae</taxon>
        <taxon>Desulfomonile</taxon>
    </lineage>
</organism>
<dbReference type="InterPro" id="IPR019734">
    <property type="entry name" value="TPR_rpt"/>
</dbReference>
<dbReference type="GO" id="GO:0035269">
    <property type="term" value="P:protein O-linked glycosylation via mannose"/>
    <property type="evidence" value="ECO:0007669"/>
    <property type="project" value="TreeGrafter"/>
</dbReference>
<feature type="repeat" description="TPR" evidence="3">
    <location>
        <begin position="243"/>
        <end position="276"/>
    </location>
</feature>
<dbReference type="InterPro" id="IPR052346">
    <property type="entry name" value="O-mannosyl-transferase_TMTC"/>
</dbReference>
<dbReference type="AlphaFoldDB" id="A0A7C4AQT5"/>
<dbReference type="PROSITE" id="PS50005">
    <property type="entry name" value="TPR"/>
    <property type="match status" value="3"/>
</dbReference>
<dbReference type="Pfam" id="PF14559">
    <property type="entry name" value="TPR_19"/>
    <property type="match status" value="1"/>
</dbReference>
<dbReference type="Pfam" id="PF13181">
    <property type="entry name" value="TPR_8"/>
    <property type="match status" value="2"/>
</dbReference>
<sequence>MATKDRETLLETDEQTLTVPRSCLPHFPDEATIIAALRGSATQGLCTEKAAFLSWVDFTLEHADEIWETEVTDDGTLFHYISFFGAGNNVPVFSVEVFGTEEALWVHNYGLVVREDDLVALRLGRLVYSRALEWQRETLVRNLNEKALTNYDQGQLEEARELIDVAIRYSGQSAAYLFNNRGLICWKMGKIEEAKQDFLASIKLDRNNGDPYFNIGLIYFDESNYAQALHYLRRAVEIDPHDSQFLTELGHLYLEMDREEEAMALFRQAFQSDPDDAQVDFHLGHYFLYKKRDPKHAVKYYEKGLKKDPEDQFALADLAVAHWIRGNRRKASTIYKILQRRGHLMPYTMSRLVYLNAEMGNYENALKFYRKALSQSELFEPEWLHYNAAVVYAKTGMSKQALDILVLAVKEGGQAVVEKAMSDTALQGLTNTAHFRKLLKMAARRRNR</sequence>
<keyword evidence="1" id="KW-0677">Repeat</keyword>
<evidence type="ECO:0000256" key="1">
    <source>
        <dbReference type="ARBA" id="ARBA00022737"/>
    </source>
</evidence>
<keyword evidence="2 3" id="KW-0802">TPR repeat</keyword>
<dbReference type="GO" id="GO:0030968">
    <property type="term" value="P:endoplasmic reticulum unfolded protein response"/>
    <property type="evidence" value="ECO:0007669"/>
    <property type="project" value="TreeGrafter"/>
</dbReference>
<dbReference type="GO" id="GO:0000030">
    <property type="term" value="F:mannosyltransferase activity"/>
    <property type="evidence" value="ECO:0007669"/>
    <property type="project" value="TreeGrafter"/>
</dbReference>
<dbReference type="Gene3D" id="1.25.40.10">
    <property type="entry name" value="Tetratricopeptide repeat domain"/>
    <property type="match status" value="1"/>
</dbReference>